<evidence type="ECO:0000313" key="2">
    <source>
        <dbReference type="Proteomes" id="UP000887540"/>
    </source>
</evidence>
<organism evidence="2 3">
    <name type="scientific">Acrobeloides nanus</name>
    <dbReference type="NCBI Taxonomy" id="290746"/>
    <lineage>
        <taxon>Eukaryota</taxon>
        <taxon>Metazoa</taxon>
        <taxon>Ecdysozoa</taxon>
        <taxon>Nematoda</taxon>
        <taxon>Chromadorea</taxon>
        <taxon>Rhabditida</taxon>
        <taxon>Tylenchina</taxon>
        <taxon>Cephalobomorpha</taxon>
        <taxon>Cephaloboidea</taxon>
        <taxon>Cephalobidae</taxon>
        <taxon>Acrobeloides</taxon>
    </lineage>
</organism>
<evidence type="ECO:0000256" key="1">
    <source>
        <dbReference type="SAM" id="SignalP"/>
    </source>
</evidence>
<dbReference type="Proteomes" id="UP000887540">
    <property type="component" value="Unplaced"/>
</dbReference>
<sequence length="132" mass="15105">MALLRFVLLNFLLADLIGLFSSAYVNLNDGREIFLDYSNGKKMGHGYLMRNKRILMSQPIVVNGKMASKNMVEKIMANDDLPIPTTTFPTTTIETSFLQDQPPICFQIMKHRNLLHGNFITLNRPVTRNECR</sequence>
<protein>
    <submittedName>
        <fullName evidence="3">Uncharacterized protein</fullName>
    </submittedName>
</protein>
<feature type="chain" id="PRO_5037068406" evidence="1">
    <location>
        <begin position="23"/>
        <end position="132"/>
    </location>
</feature>
<accession>A0A914CIB4</accession>
<dbReference type="WBParaSite" id="ACRNAN_scaffold11097.g21212.t1">
    <property type="protein sequence ID" value="ACRNAN_scaffold11097.g21212.t1"/>
    <property type="gene ID" value="ACRNAN_scaffold11097.g21212"/>
</dbReference>
<reference evidence="3" key="1">
    <citation type="submission" date="2022-11" db="UniProtKB">
        <authorList>
            <consortium name="WormBaseParasite"/>
        </authorList>
    </citation>
    <scope>IDENTIFICATION</scope>
</reference>
<proteinExistence type="predicted"/>
<keyword evidence="1" id="KW-0732">Signal</keyword>
<evidence type="ECO:0000313" key="3">
    <source>
        <dbReference type="WBParaSite" id="ACRNAN_scaffold11097.g21212.t1"/>
    </source>
</evidence>
<name>A0A914CIB4_9BILA</name>
<feature type="signal peptide" evidence="1">
    <location>
        <begin position="1"/>
        <end position="22"/>
    </location>
</feature>
<keyword evidence="2" id="KW-1185">Reference proteome</keyword>
<dbReference type="AlphaFoldDB" id="A0A914CIB4"/>